<reference evidence="2 3" key="1">
    <citation type="submission" date="2024-12" db="EMBL/GenBank/DDBJ databases">
        <title>The unique morphological basis and parallel evolutionary history of personate flowers in Penstemon.</title>
        <authorList>
            <person name="Depatie T.H."/>
            <person name="Wessinger C.A."/>
        </authorList>
    </citation>
    <scope>NUCLEOTIDE SEQUENCE [LARGE SCALE GENOMIC DNA]</scope>
    <source>
        <strain evidence="2">WTNN_2</strain>
        <tissue evidence="2">Leaf</tissue>
    </source>
</reference>
<comment type="caution">
    <text evidence="2">The sequence shown here is derived from an EMBL/GenBank/DDBJ whole genome shotgun (WGS) entry which is preliminary data.</text>
</comment>
<proteinExistence type="predicted"/>
<dbReference type="PANTHER" id="PTHR31718:SF46">
    <property type="entry name" value="EMBRYO-SPECIFIC PROTEIN ATS3A"/>
    <property type="match status" value="1"/>
</dbReference>
<dbReference type="CDD" id="cd00113">
    <property type="entry name" value="PLAT"/>
    <property type="match status" value="1"/>
</dbReference>
<dbReference type="Proteomes" id="UP001634393">
    <property type="component" value="Unassembled WGS sequence"/>
</dbReference>
<name>A0ABD3TRT2_9LAMI</name>
<evidence type="ECO:0000256" key="1">
    <source>
        <dbReference type="SAM" id="SignalP"/>
    </source>
</evidence>
<feature type="chain" id="PRO_5044852107" evidence="1">
    <location>
        <begin position="24"/>
        <end position="145"/>
    </location>
</feature>
<accession>A0ABD3TRT2</accession>
<gene>
    <name evidence="2" type="ORF">ACJIZ3_024420</name>
</gene>
<organism evidence="2 3">
    <name type="scientific">Penstemon smallii</name>
    <dbReference type="NCBI Taxonomy" id="265156"/>
    <lineage>
        <taxon>Eukaryota</taxon>
        <taxon>Viridiplantae</taxon>
        <taxon>Streptophyta</taxon>
        <taxon>Embryophyta</taxon>
        <taxon>Tracheophyta</taxon>
        <taxon>Spermatophyta</taxon>
        <taxon>Magnoliopsida</taxon>
        <taxon>eudicotyledons</taxon>
        <taxon>Gunneridae</taxon>
        <taxon>Pentapetalae</taxon>
        <taxon>asterids</taxon>
        <taxon>lamiids</taxon>
        <taxon>Lamiales</taxon>
        <taxon>Plantaginaceae</taxon>
        <taxon>Cheloneae</taxon>
        <taxon>Penstemon</taxon>
    </lineage>
</organism>
<dbReference type="SUPFAM" id="SSF49723">
    <property type="entry name" value="Lipase/lipooxygenase domain (PLAT/LH2 domain)"/>
    <property type="match status" value="1"/>
</dbReference>
<dbReference type="EMBL" id="JBJXBP010000003">
    <property type="protein sequence ID" value="KAL3839829.1"/>
    <property type="molecule type" value="Genomic_DNA"/>
</dbReference>
<evidence type="ECO:0000313" key="2">
    <source>
        <dbReference type="EMBL" id="KAL3839829.1"/>
    </source>
</evidence>
<sequence>MVNLLASFLSIVFCFTFSKAISADPVPNSCSYTVITKTSCSSSSQTRDKISLAFGDTYGHEVYAPRLDDPRSKTFEKCSTDTFQIQGPCMYDICYVYLLRLGSDGWKPESVKLYGADGKATTYYFNKFLPNGVWFGYNNCNKSFS</sequence>
<dbReference type="Pfam" id="PF06232">
    <property type="entry name" value="ATS3"/>
    <property type="match status" value="1"/>
</dbReference>
<feature type="signal peptide" evidence="1">
    <location>
        <begin position="1"/>
        <end position="23"/>
    </location>
</feature>
<dbReference type="Gene3D" id="2.60.60.20">
    <property type="entry name" value="PLAT/LH2 domain"/>
    <property type="match status" value="1"/>
</dbReference>
<keyword evidence="1" id="KW-0732">Signal</keyword>
<protein>
    <submittedName>
        <fullName evidence="2">Uncharacterized protein</fullName>
    </submittedName>
</protein>
<dbReference type="InterPro" id="IPR036392">
    <property type="entry name" value="PLAT/LH2_dom_sf"/>
</dbReference>
<dbReference type="PANTHER" id="PTHR31718">
    <property type="entry name" value="PLAT DOMAIN-CONTAINING PROTEIN"/>
    <property type="match status" value="1"/>
</dbReference>
<keyword evidence="3" id="KW-1185">Reference proteome</keyword>
<dbReference type="InterPro" id="IPR010417">
    <property type="entry name" value="Embryo-specific_ATS3"/>
</dbReference>
<dbReference type="AlphaFoldDB" id="A0ABD3TRT2"/>
<evidence type="ECO:0000313" key="3">
    <source>
        <dbReference type="Proteomes" id="UP001634393"/>
    </source>
</evidence>